<evidence type="ECO:0000313" key="3">
    <source>
        <dbReference type="EMBL" id="KAG0010698.1"/>
    </source>
</evidence>
<dbReference type="PANTHER" id="PTHR15335">
    <property type="entry name" value="PROTEIN TFG"/>
    <property type="match status" value="1"/>
</dbReference>
<gene>
    <name evidence="3" type="ORF">BGZ80_001256</name>
</gene>
<feature type="domain" description="PB1" evidence="2">
    <location>
        <begin position="16"/>
        <end position="97"/>
    </location>
</feature>
<reference evidence="3" key="1">
    <citation type="journal article" date="2020" name="Fungal Divers.">
        <title>Resolving the Mortierellaceae phylogeny through synthesis of multi-gene phylogenetics and phylogenomics.</title>
        <authorList>
            <person name="Vandepol N."/>
            <person name="Liber J."/>
            <person name="Desiro A."/>
            <person name="Na H."/>
            <person name="Kennedy M."/>
            <person name="Barry K."/>
            <person name="Grigoriev I.V."/>
            <person name="Miller A.N."/>
            <person name="O'Donnell K."/>
            <person name="Stajich J.E."/>
            <person name="Bonito G."/>
        </authorList>
    </citation>
    <scope>NUCLEOTIDE SEQUENCE</scope>
    <source>
        <strain evidence="3">NRRL 2769</strain>
    </source>
</reference>
<dbReference type="EMBL" id="JAAAID010001283">
    <property type="protein sequence ID" value="KAG0010698.1"/>
    <property type="molecule type" value="Genomic_DNA"/>
</dbReference>
<feature type="region of interest" description="Disordered" evidence="1">
    <location>
        <begin position="208"/>
        <end position="272"/>
    </location>
</feature>
<dbReference type="InterPro" id="IPR000270">
    <property type="entry name" value="PB1_dom"/>
</dbReference>
<feature type="region of interest" description="Disordered" evidence="1">
    <location>
        <begin position="150"/>
        <end position="178"/>
    </location>
</feature>
<comment type="caution">
    <text evidence="3">The sequence shown here is derived from an EMBL/GenBank/DDBJ whole genome shotgun (WGS) entry which is preliminary data.</text>
</comment>
<feature type="compositionally biased region" description="Low complexity" evidence="1">
    <location>
        <begin position="210"/>
        <end position="223"/>
    </location>
</feature>
<evidence type="ECO:0000313" key="4">
    <source>
        <dbReference type="Proteomes" id="UP000703661"/>
    </source>
</evidence>
<protein>
    <recommendedName>
        <fullName evidence="2">PB1 domain-containing protein</fullName>
    </recommendedName>
</protein>
<keyword evidence="4" id="KW-1185">Reference proteome</keyword>
<dbReference type="SUPFAM" id="SSF54277">
    <property type="entry name" value="CAD &amp; PB1 domains"/>
    <property type="match status" value="1"/>
</dbReference>
<dbReference type="SMART" id="SM00666">
    <property type="entry name" value="PB1"/>
    <property type="match status" value="1"/>
</dbReference>
<dbReference type="InterPro" id="IPR033512">
    <property type="entry name" value="TFG"/>
</dbReference>
<evidence type="ECO:0000259" key="2">
    <source>
        <dbReference type="SMART" id="SM00666"/>
    </source>
</evidence>
<dbReference type="GO" id="GO:0048208">
    <property type="term" value="P:COPII vesicle coating"/>
    <property type="evidence" value="ECO:0007669"/>
    <property type="project" value="InterPro"/>
</dbReference>
<dbReference type="AlphaFoldDB" id="A0A9P6MR75"/>
<dbReference type="Proteomes" id="UP000703661">
    <property type="component" value="Unassembled WGS sequence"/>
</dbReference>
<proteinExistence type="predicted"/>
<name>A0A9P6MR75_9FUNG</name>
<feature type="non-terminal residue" evidence="3">
    <location>
        <position position="272"/>
    </location>
</feature>
<organism evidence="3 4">
    <name type="scientific">Entomortierella chlamydospora</name>
    <dbReference type="NCBI Taxonomy" id="101097"/>
    <lineage>
        <taxon>Eukaryota</taxon>
        <taxon>Fungi</taxon>
        <taxon>Fungi incertae sedis</taxon>
        <taxon>Mucoromycota</taxon>
        <taxon>Mortierellomycotina</taxon>
        <taxon>Mortierellomycetes</taxon>
        <taxon>Mortierellales</taxon>
        <taxon>Mortierellaceae</taxon>
        <taxon>Entomortierella</taxon>
    </lineage>
</organism>
<dbReference type="GO" id="GO:0070971">
    <property type="term" value="C:endoplasmic reticulum exit site"/>
    <property type="evidence" value="ECO:0007669"/>
    <property type="project" value="TreeGrafter"/>
</dbReference>
<dbReference type="Gene3D" id="3.10.20.90">
    <property type="entry name" value="Phosphatidylinositol 3-kinase Catalytic Subunit, Chain A, domain 1"/>
    <property type="match status" value="1"/>
</dbReference>
<accession>A0A9P6MR75</accession>
<feature type="compositionally biased region" description="Polar residues" evidence="1">
    <location>
        <begin position="229"/>
        <end position="272"/>
    </location>
</feature>
<evidence type="ECO:0000256" key="1">
    <source>
        <dbReference type="SAM" id="MobiDB-lite"/>
    </source>
</evidence>
<dbReference type="Pfam" id="PF00564">
    <property type="entry name" value="PB1"/>
    <property type="match status" value="1"/>
</dbReference>
<sequence length="272" mass="29385">MASYEGLRKLTLGDKPVIIKFKCAGTNLRVPIAQVPTFNELCFIVQRLFRSELSADLDNLVLRYEDDDGDLITVREDTDISHAISLSNLVKLTVNDKVTHPIVVPMEQLPKKLVGMDEKQTVAAVAVALIDLQERIGHALKVIQLQHPGSINSSTHTATTGTGGQQNKSANGGIGGDTQYTVESKPLVLSAESLDQLLEPRRNILTRQTSVSSQASSHQHALSPAMRNQGVSQPSLSNVGNQLQQQPTQPWTAQSTPTANGMQPSITSPVPT</sequence>
<dbReference type="PANTHER" id="PTHR15335:SF7">
    <property type="entry name" value="PROTEIN TFG"/>
    <property type="match status" value="1"/>
</dbReference>
<dbReference type="GO" id="GO:0042802">
    <property type="term" value="F:identical protein binding"/>
    <property type="evidence" value="ECO:0007669"/>
    <property type="project" value="InterPro"/>
</dbReference>